<proteinExistence type="predicted"/>
<organism evidence="1 2">
    <name type="scientific">Elysia crispata</name>
    <name type="common">lettuce slug</name>
    <dbReference type="NCBI Taxonomy" id="231223"/>
    <lineage>
        <taxon>Eukaryota</taxon>
        <taxon>Metazoa</taxon>
        <taxon>Spiralia</taxon>
        <taxon>Lophotrochozoa</taxon>
        <taxon>Mollusca</taxon>
        <taxon>Gastropoda</taxon>
        <taxon>Heterobranchia</taxon>
        <taxon>Euthyneura</taxon>
        <taxon>Panpulmonata</taxon>
        <taxon>Sacoglossa</taxon>
        <taxon>Placobranchoidea</taxon>
        <taxon>Plakobranchidae</taxon>
        <taxon>Elysia</taxon>
    </lineage>
</organism>
<name>A0AAE1DIT6_9GAST</name>
<dbReference type="AlphaFoldDB" id="A0AAE1DIT6"/>
<dbReference type="EMBL" id="JAWDGP010003640">
    <property type="protein sequence ID" value="KAK3772304.1"/>
    <property type="molecule type" value="Genomic_DNA"/>
</dbReference>
<reference evidence="1" key="1">
    <citation type="journal article" date="2023" name="G3 (Bethesda)">
        <title>A reference genome for the long-term kleptoplast-retaining sea slug Elysia crispata morphotype clarki.</title>
        <authorList>
            <person name="Eastman K.E."/>
            <person name="Pendleton A.L."/>
            <person name="Shaikh M.A."/>
            <person name="Suttiyut T."/>
            <person name="Ogas R."/>
            <person name="Tomko P."/>
            <person name="Gavelis G."/>
            <person name="Widhalm J.R."/>
            <person name="Wisecaver J.H."/>
        </authorList>
    </citation>
    <scope>NUCLEOTIDE SEQUENCE</scope>
    <source>
        <strain evidence="1">ECLA1</strain>
    </source>
</reference>
<protein>
    <submittedName>
        <fullName evidence="1">Uncharacterized protein</fullName>
    </submittedName>
</protein>
<dbReference type="Proteomes" id="UP001283361">
    <property type="component" value="Unassembled WGS sequence"/>
</dbReference>
<gene>
    <name evidence="1" type="ORF">RRG08_011286</name>
</gene>
<comment type="caution">
    <text evidence="1">The sequence shown here is derived from an EMBL/GenBank/DDBJ whole genome shotgun (WGS) entry which is preliminary data.</text>
</comment>
<keyword evidence="2" id="KW-1185">Reference proteome</keyword>
<accession>A0AAE1DIT6</accession>
<evidence type="ECO:0000313" key="2">
    <source>
        <dbReference type="Proteomes" id="UP001283361"/>
    </source>
</evidence>
<evidence type="ECO:0000313" key="1">
    <source>
        <dbReference type="EMBL" id="KAK3772304.1"/>
    </source>
</evidence>
<sequence length="125" mass="14167">MGKILQNRSNAFKCAQVQIFEVSNNGRCRYLVFPTDSRSVGCCSTFTATHPERQKLGSMKTLETLKVSAEGNLPLRTVRHEYLEVMLMCRFTVCLKVNSPTTRCRYNSLELAAELYQAGPTLHFL</sequence>